<keyword evidence="5" id="KW-1185">Reference proteome</keyword>
<feature type="transmembrane region" description="Helical" evidence="2">
    <location>
        <begin position="92"/>
        <end position="114"/>
    </location>
</feature>
<dbReference type="EMBL" id="JBITYG010000009">
    <property type="protein sequence ID" value="MFI9104459.1"/>
    <property type="molecule type" value="Genomic_DNA"/>
</dbReference>
<dbReference type="RefSeq" id="WP_399654760.1">
    <property type="nucleotide sequence ID" value="NZ_JBITYG010000009.1"/>
</dbReference>
<evidence type="ECO:0000313" key="4">
    <source>
        <dbReference type="EMBL" id="MFI9104459.1"/>
    </source>
</evidence>
<dbReference type="InterPro" id="IPR001932">
    <property type="entry name" value="PPM-type_phosphatase-like_dom"/>
</dbReference>
<evidence type="ECO:0000256" key="1">
    <source>
        <dbReference type="ARBA" id="ARBA00022801"/>
    </source>
</evidence>
<dbReference type="InterPro" id="IPR052016">
    <property type="entry name" value="Bact_Sigma-Reg"/>
</dbReference>
<dbReference type="SMART" id="SM00331">
    <property type="entry name" value="PP2C_SIG"/>
    <property type="match status" value="1"/>
</dbReference>
<dbReference type="InterPro" id="IPR036457">
    <property type="entry name" value="PPM-type-like_dom_sf"/>
</dbReference>
<proteinExistence type="predicted"/>
<accession>A0ABW8CDF0</accession>
<dbReference type="SUPFAM" id="SSF81606">
    <property type="entry name" value="PP2C-like"/>
    <property type="match status" value="1"/>
</dbReference>
<dbReference type="Pfam" id="PF07228">
    <property type="entry name" value="SpoIIE"/>
    <property type="match status" value="1"/>
</dbReference>
<evidence type="ECO:0000259" key="3">
    <source>
        <dbReference type="SMART" id="SM00331"/>
    </source>
</evidence>
<sequence length="374" mass="39168">MTNARIVGALRSLESTVLARQGMALPLLAIVVVSAADLAAGRDHYIGPGMVVAPALAGITTTWRRTLLVAVLGLVAQTSLAPYNGVTQVRDWVLLTGQLATYIVVSLVSAYIAWRRETGQRAFTAITSVAEAAQRALLRPPGDRVGDVRLAVRYVSAADAAQIGGDLYSVLDTPHGVRALIGDVRGKGLDAVQTSAVVLGAFREAAYDEGGLTCVAQRVEASVQRHVVSGEFATALFAEFDGPGSVEFLHYGHVAPLRITPDGTVTTLNPPDPWVPLGLGRLVKGTAVPWRSALGGEDVLVLCTDGVIEARSPVDGSFYPLAERVGALVAGLAQNLEAAVERVYADLLRHAGGSLGDDVVLLLLAPARPPTRPV</sequence>
<dbReference type="Gene3D" id="3.60.40.10">
    <property type="entry name" value="PPM-type phosphatase domain"/>
    <property type="match status" value="1"/>
</dbReference>
<keyword evidence="2" id="KW-0812">Transmembrane</keyword>
<name>A0ABW8CDF0_9ACTN</name>
<evidence type="ECO:0000313" key="5">
    <source>
        <dbReference type="Proteomes" id="UP001614394"/>
    </source>
</evidence>
<dbReference type="Proteomes" id="UP001614394">
    <property type="component" value="Unassembled WGS sequence"/>
</dbReference>
<keyword evidence="2" id="KW-1133">Transmembrane helix</keyword>
<evidence type="ECO:0000256" key="2">
    <source>
        <dbReference type="SAM" id="Phobius"/>
    </source>
</evidence>
<gene>
    <name evidence="4" type="ORF">ACIGXA_28495</name>
</gene>
<keyword evidence="2" id="KW-0472">Membrane</keyword>
<feature type="domain" description="PPM-type phosphatase" evidence="3">
    <location>
        <begin position="143"/>
        <end position="366"/>
    </location>
</feature>
<organism evidence="4 5">
    <name type="scientific">Streptomyces fildesensis</name>
    <dbReference type="NCBI Taxonomy" id="375757"/>
    <lineage>
        <taxon>Bacteria</taxon>
        <taxon>Bacillati</taxon>
        <taxon>Actinomycetota</taxon>
        <taxon>Actinomycetes</taxon>
        <taxon>Kitasatosporales</taxon>
        <taxon>Streptomycetaceae</taxon>
        <taxon>Streptomyces</taxon>
    </lineage>
</organism>
<dbReference type="PANTHER" id="PTHR43156">
    <property type="entry name" value="STAGE II SPORULATION PROTEIN E-RELATED"/>
    <property type="match status" value="1"/>
</dbReference>
<comment type="caution">
    <text evidence="4">The sequence shown here is derived from an EMBL/GenBank/DDBJ whole genome shotgun (WGS) entry which is preliminary data.</text>
</comment>
<reference evidence="4 5" key="1">
    <citation type="submission" date="2024-10" db="EMBL/GenBank/DDBJ databases">
        <title>The Natural Products Discovery Center: Release of the First 8490 Sequenced Strains for Exploring Actinobacteria Biosynthetic Diversity.</title>
        <authorList>
            <person name="Kalkreuter E."/>
            <person name="Kautsar S.A."/>
            <person name="Yang D."/>
            <person name="Bader C.D."/>
            <person name="Teijaro C.N."/>
            <person name="Fluegel L."/>
            <person name="Davis C.M."/>
            <person name="Simpson J.R."/>
            <person name="Lauterbach L."/>
            <person name="Steele A.D."/>
            <person name="Gui C."/>
            <person name="Meng S."/>
            <person name="Li G."/>
            <person name="Viehrig K."/>
            <person name="Ye F."/>
            <person name="Su P."/>
            <person name="Kiefer A.F."/>
            <person name="Nichols A."/>
            <person name="Cepeda A.J."/>
            <person name="Yan W."/>
            <person name="Fan B."/>
            <person name="Jiang Y."/>
            <person name="Adhikari A."/>
            <person name="Zheng C.-J."/>
            <person name="Schuster L."/>
            <person name="Cowan T.M."/>
            <person name="Smanski M.J."/>
            <person name="Chevrette M.G."/>
            <person name="De Carvalho L.P.S."/>
            <person name="Shen B."/>
        </authorList>
    </citation>
    <scope>NUCLEOTIDE SEQUENCE [LARGE SCALE GENOMIC DNA]</scope>
    <source>
        <strain evidence="4 5">NPDC053399</strain>
    </source>
</reference>
<protein>
    <submittedName>
        <fullName evidence="4">PP2C family protein-serine/threonine phosphatase</fullName>
        <ecNumber evidence="4">3.1.3.16</ecNumber>
    </submittedName>
</protein>
<dbReference type="PANTHER" id="PTHR43156:SF2">
    <property type="entry name" value="STAGE II SPORULATION PROTEIN E"/>
    <property type="match status" value="1"/>
</dbReference>
<dbReference type="GO" id="GO:0004722">
    <property type="term" value="F:protein serine/threonine phosphatase activity"/>
    <property type="evidence" value="ECO:0007669"/>
    <property type="project" value="UniProtKB-EC"/>
</dbReference>
<keyword evidence="1 4" id="KW-0378">Hydrolase</keyword>
<dbReference type="EC" id="3.1.3.16" evidence="4"/>